<dbReference type="KEGG" id="eff:skT53_31090"/>
<dbReference type="EMBL" id="AP023366">
    <property type="protein sequence ID" value="BCJ88124.1"/>
    <property type="molecule type" value="Genomic_DNA"/>
</dbReference>
<evidence type="ECO:0000256" key="1">
    <source>
        <dbReference type="SAM" id="Phobius"/>
    </source>
</evidence>
<feature type="transmembrane region" description="Helical" evidence="1">
    <location>
        <begin position="7"/>
        <end position="28"/>
    </location>
</feature>
<evidence type="ECO:0008006" key="4">
    <source>
        <dbReference type="Google" id="ProtNLM"/>
    </source>
</evidence>
<accession>A0A7I8DDD0</accession>
<evidence type="ECO:0000313" key="3">
    <source>
        <dbReference type="Proteomes" id="UP000593802"/>
    </source>
</evidence>
<keyword evidence="1" id="KW-0472">Membrane</keyword>
<dbReference type="PANTHER" id="PTHR36443:SF1">
    <property type="entry name" value="BSR5223 PROTEIN"/>
    <property type="match status" value="1"/>
</dbReference>
<sequence length="74" mass="8301">MNPVTKTLLIIGVVCIGLALVWQVGGRWLGFLGKLPGDIVIKKENFSFYFPIMTSVLLSVLLSLIAFLVNYFRR</sequence>
<organism evidence="2 3">
    <name type="scientific">Effusibacillus dendaii</name>
    <dbReference type="NCBI Taxonomy" id="2743772"/>
    <lineage>
        <taxon>Bacteria</taxon>
        <taxon>Bacillati</taxon>
        <taxon>Bacillota</taxon>
        <taxon>Bacilli</taxon>
        <taxon>Bacillales</taxon>
        <taxon>Alicyclobacillaceae</taxon>
        <taxon>Effusibacillus</taxon>
    </lineage>
</organism>
<protein>
    <recommendedName>
        <fullName evidence="4">DUF2905 domain-containing protein</fullName>
    </recommendedName>
</protein>
<dbReference type="AlphaFoldDB" id="A0A7I8DDD0"/>
<feature type="transmembrane region" description="Helical" evidence="1">
    <location>
        <begin position="48"/>
        <end position="72"/>
    </location>
</feature>
<dbReference type="Pfam" id="PF11146">
    <property type="entry name" value="DUF2905"/>
    <property type="match status" value="1"/>
</dbReference>
<name>A0A7I8DDD0_9BACL</name>
<keyword evidence="1" id="KW-0812">Transmembrane</keyword>
<keyword evidence="3" id="KW-1185">Reference proteome</keyword>
<evidence type="ECO:0000313" key="2">
    <source>
        <dbReference type="EMBL" id="BCJ88124.1"/>
    </source>
</evidence>
<dbReference type="Proteomes" id="UP000593802">
    <property type="component" value="Chromosome"/>
</dbReference>
<gene>
    <name evidence="2" type="ORF">skT53_31090</name>
</gene>
<dbReference type="PANTHER" id="PTHR36443">
    <property type="entry name" value="BSR5223 PROTEIN"/>
    <property type="match status" value="1"/>
</dbReference>
<dbReference type="InterPro" id="IPR021320">
    <property type="entry name" value="DUF2905"/>
</dbReference>
<proteinExistence type="predicted"/>
<dbReference type="RefSeq" id="WP_200758782.1">
    <property type="nucleotide sequence ID" value="NZ_AP023366.1"/>
</dbReference>
<reference evidence="2 3" key="1">
    <citation type="submission" date="2020-08" db="EMBL/GenBank/DDBJ databases">
        <title>Complete Genome Sequence of Effusibacillus dendaii Strain skT53, Isolated from Farmland soil.</title>
        <authorList>
            <person name="Konishi T."/>
            <person name="Kawasaki H."/>
        </authorList>
    </citation>
    <scope>NUCLEOTIDE SEQUENCE [LARGE SCALE GENOMIC DNA]</scope>
    <source>
        <strain evidence="3">skT53</strain>
    </source>
</reference>
<keyword evidence="1" id="KW-1133">Transmembrane helix</keyword>